<proteinExistence type="predicted"/>
<dbReference type="EMBL" id="JAXIVS010000007">
    <property type="protein sequence ID" value="MDY7229027.1"/>
    <property type="molecule type" value="Genomic_DNA"/>
</dbReference>
<accession>A0ABU5H7C1</accession>
<dbReference type="Pfam" id="PF18737">
    <property type="entry name" value="HEPN_MAE_28990"/>
    <property type="match status" value="1"/>
</dbReference>
<dbReference type="Proteomes" id="UP001291309">
    <property type="component" value="Unassembled WGS sequence"/>
</dbReference>
<dbReference type="RefSeq" id="WP_321547750.1">
    <property type="nucleotide sequence ID" value="NZ_JAXIVS010000007.1"/>
</dbReference>
<evidence type="ECO:0000313" key="3">
    <source>
        <dbReference type="Proteomes" id="UP001291309"/>
    </source>
</evidence>
<name>A0ABU5H7C1_9BACT</name>
<dbReference type="InterPro" id="IPR040788">
    <property type="entry name" value="HEPN_MAE_28990"/>
</dbReference>
<keyword evidence="3" id="KW-1185">Reference proteome</keyword>
<evidence type="ECO:0000259" key="1">
    <source>
        <dbReference type="Pfam" id="PF18737"/>
    </source>
</evidence>
<evidence type="ECO:0000313" key="2">
    <source>
        <dbReference type="EMBL" id="MDY7229027.1"/>
    </source>
</evidence>
<feature type="domain" description="MAE-28990/MAE-18760-like HEPN" evidence="1">
    <location>
        <begin position="2"/>
        <end position="222"/>
    </location>
</feature>
<sequence length="229" mass="25513">MTTLRGEFEIRKKEIEGYFSFIEMIASDGATVSFVDTEGNPVSRPVDKDVAKTLKAAGFLLLYNLVESAMTNAIGAIFDELKQKRVNFDTVREELKRVAIDNLKRNGGRDLHASIQDLSVDILTAAFDRSKIFSGNLDARKIREAAEEYGFSATTNARLTNNGKSLLTVKTNRNDLGHGDKSFSEVGRDYEMMRLAEIKTEAIAYLSDIIGNIEKYISEMHYLAAPPNS</sequence>
<reference evidence="2 3" key="1">
    <citation type="submission" date="2023-12" db="EMBL/GenBank/DDBJ databases">
        <title>the genome sequence of Hyalangium sp. s54d21.</title>
        <authorList>
            <person name="Zhang X."/>
        </authorList>
    </citation>
    <scope>NUCLEOTIDE SEQUENCE [LARGE SCALE GENOMIC DNA]</scope>
    <source>
        <strain evidence="3">s54d21</strain>
    </source>
</reference>
<gene>
    <name evidence="2" type="ORF">SYV04_21625</name>
</gene>
<organism evidence="2 3">
    <name type="scientific">Hyalangium rubrum</name>
    <dbReference type="NCBI Taxonomy" id="3103134"/>
    <lineage>
        <taxon>Bacteria</taxon>
        <taxon>Pseudomonadati</taxon>
        <taxon>Myxococcota</taxon>
        <taxon>Myxococcia</taxon>
        <taxon>Myxococcales</taxon>
        <taxon>Cystobacterineae</taxon>
        <taxon>Archangiaceae</taxon>
        <taxon>Hyalangium</taxon>
    </lineage>
</organism>
<comment type="caution">
    <text evidence="2">The sequence shown here is derived from an EMBL/GenBank/DDBJ whole genome shotgun (WGS) entry which is preliminary data.</text>
</comment>
<protein>
    <submittedName>
        <fullName evidence="2">MAE_28990/MAE_18760 family HEPN-like nuclease</fullName>
    </submittedName>
</protein>